<dbReference type="AlphaFoldDB" id="A0A3B3D163"/>
<proteinExistence type="predicted"/>
<accession>A0A3B3D163</accession>
<organism evidence="1 2">
    <name type="scientific">Oryzias melastigma</name>
    <name type="common">Marine medaka</name>
    <dbReference type="NCBI Taxonomy" id="30732"/>
    <lineage>
        <taxon>Eukaryota</taxon>
        <taxon>Metazoa</taxon>
        <taxon>Chordata</taxon>
        <taxon>Craniata</taxon>
        <taxon>Vertebrata</taxon>
        <taxon>Euteleostomi</taxon>
        <taxon>Actinopterygii</taxon>
        <taxon>Neopterygii</taxon>
        <taxon>Teleostei</taxon>
        <taxon>Neoteleostei</taxon>
        <taxon>Acanthomorphata</taxon>
        <taxon>Ovalentaria</taxon>
        <taxon>Atherinomorphae</taxon>
        <taxon>Beloniformes</taxon>
        <taxon>Adrianichthyidae</taxon>
        <taxon>Oryziinae</taxon>
        <taxon>Oryzias</taxon>
    </lineage>
</organism>
<evidence type="ECO:0000313" key="1">
    <source>
        <dbReference type="Ensembl" id="ENSOMEP00000023793.1"/>
    </source>
</evidence>
<keyword evidence="2" id="KW-1185">Reference proteome</keyword>
<protein>
    <submittedName>
        <fullName evidence="1">Uncharacterized protein</fullName>
    </submittedName>
</protein>
<dbReference type="PaxDb" id="30732-ENSOMEP00000023793"/>
<dbReference type="Proteomes" id="UP000261560">
    <property type="component" value="Unplaced"/>
</dbReference>
<evidence type="ECO:0000313" key="2">
    <source>
        <dbReference type="Proteomes" id="UP000261560"/>
    </source>
</evidence>
<dbReference type="InterPro" id="IPR003360">
    <property type="entry name" value="US22-like"/>
</dbReference>
<dbReference type="Pfam" id="PF02393">
    <property type="entry name" value="US22"/>
    <property type="match status" value="1"/>
</dbReference>
<dbReference type="GeneTree" id="ENSGT00390000001663"/>
<reference evidence="1" key="1">
    <citation type="submission" date="2025-08" db="UniProtKB">
        <authorList>
            <consortium name="Ensembl"/>
        </authorList>
    </citation>
    <scope>IDENTIFICATION</scope>
</reference>
<dbReference type="Ensembl" id="ENSOMET00000011326.1">
    <property type="protein sequence ID" value="ENSOMEP00000023793.1"/>
    <property type="gene ID" value="ENSOMEG00000004057.1"/>
</dbReference>
<reference evidence="1" key="2">
    <citation type="submission" date="2025-09" db="UniProtKB">
        <authorList>
            <consortium name="Ensembl"/>
        </authorList>
    </citation>
    <scope>IDENTIFICATION</scope>
</reference>
<name>A0A3B3D163_ORYME</name>
<sequence length="230" mass="26355">MKAFWRPVCKENPTYDGNLGCKIFDHPGVVTPLGIGKNLKESVEMYTATLTVGVLEDTKCSPADLNAWGKFFLPVTVQMQVVGYVEGTPYPCDQLVLMTCEDKKFYGYDGDELHLVASSLEDLCREGIDYPASKSFYRGEAFKETPTEEWEELMKSPVGKKLDQEHHQLVSKHKDSFLKNLRIGAEKRRWVSNPTTISSLYFNQTRFFFFMGSYKHTFLQVLVCDFKKIN</sequence>